<dbReference type="InterPro" id="IPR020908">
    <property type="entry name" value="UPF0738"/>
</dbReference>
<dbReference type="RefSeq" id="WP_109350382.1">
    <property type="nucleotide sequence ID" value="NZ_BJUE01000056.1"/>
</dbReference>
<evidence type="ECO:0000313" key="3">
    <source>
        <dbReference type="Proteomes" id="UP000254330"/>
    </source>
</evidence>
<keyword evidence="4" id="KW-1185">Reference proteome</keyword>
<reference evidence="2 4" key="2">
    <citation type="submission" date="2019-03" db="EMBL/GenBank/DDBJ databases">
        <title>Genomic Encyclopedia of Type Strains, Phase IV (KMG-IV): sequencing the most valuable type-strain genomes for metagenomic binning, comparative biology and taxonomic classification.</title>
        <authorList>
            <person name="Goeker M."/>
        </authorList>
    </citation>
    <scope>NUCLEOTIDE SEQUENCE [LARGE SCALE GENOMIC DNA]</scope>
    <source>
        <strain evidence="2 4">DSM 20580</strain>
    </source>
</reference>
<gene>
    <name evidence="2" type="ORF">DFR61_14815</name>
    <name evidence="1" type="ORF">NCTC10597_00539</name>
</gene>
<sequence length="127" mass="14404">MRKSYIIQEGNTSTEITQFTLSTSPKGAWTPANRVITDSDEMAFLYVIDENDAFSYLVFKQPVWTYLAQTIQAMKDPEVVIDGESHVLTGLYEELESLLFNIEGNSNYGEDFVKAVEETFSKILEEA</sequence>
<dbReference type="Proteomes" id="UP000294641">
    <property type="component" value="Unassembled WGS sequence"/>
</dbReference>
<dbReference type="EMBL" id="SNZG01000048">
    <property type="protein sequence ID" value="TDR33811.1"/>
    <property type="molecule type" value="Genomic_DNA"/>
</dbReference>
<dbReference type="Pfam" id="PF19785">
    <property type="entry name" value="UPF0738"/>
    <property type="match status" value="1"/>
</dbReference>
<comment type="caution">
    <text evidence="1">The sequence shown here is derived from an EMBL/GenBank/DDBJ whole genome shotgun (WGS) entry which is preliminary data.</text>
</comment>
<name>A0A2U3AAL3_9BACL</name>
<organism evidence="1 3">
    <name type="scientific">Kurthia zopfii</name>
    <dbReference type="NCBI Taxonomy" id="1650"/>
    <lineage>
        <taxon>Bacteria</taxon>
        <taxon>Bacillati</taxon>
        <taxon>Bacillota</taxon>
        <taxon>Bacilli</taxon>
        <taxon>Bacillales</taxon>
        <taxon>Caryophanaceae</taxon>
        <taxon>Kurthia</taxon>
    </lineage>
</organism>
<dbReference type="AlphaFoldDB" id="A0A2U3AAL3"/>
<proteinExistence type="predicted"/>
<evidence type="ECO:0000313" key="4">
    <source>
        <dbReference type="Proteomes" id="UP000294641"/>
    </source>
</evidence>
<protein>
    <submittedName>
        <fullName evidence="1">Uncharacterized protein</fullName>
    </submittedName>
</protein>
<dbReference type="Proteomes" id="UP000254330">
    <property type="component" value="Unassembled WGS sequence"/>
</dbReference>
<dbReference type="EMBL" id="UGNP01000001">
    <property type="protein sequence ID" value="STX08871.1"/>
    <property type="molecule type" value="Genomic_DNA"/>
</dbReference>
<dbReference type="OrthoDB" id="2966478at2"/>
<evidence type="ECO:0000313" key="2">
    <source>
        <dbReference type="EMBL" id="TDR33811.1"/>
    </source>
</evidence>
<accession>A0A2U3AAL3</accession>
<evidence type="ECO:0000313" key="1">
    <source>
        <dbReference type="EMBL" id="STX08871.1"/>
    </source>
</evidence>
<reference evidence="1 3" key="1">
    <citation type="submission" date="2018-06" db="EMBL/GenBank/DDBJ databases">
        <authorList>
            <consortium name="Pathogen Informatics"/>
            <person name="Doyle S."/>
        </authorList>
    </citation>
    <scope>NUCLEOTIDE SEQUENCE [LARGE SCALE GENOMIC DNA]</scope>
    <source>
        <strain evidence="1 3">NCTC10597</strain>
    </source>
</reference>